<dbReference type="AlphaFoldDB" id="X0UPP0"/>
<dbReference type="PANTHER" id="PTHR42912:SF80">
    <property type="entry name" value="METHYLTRANSFERASE DOMAIN-CONTAINING PROTEIN"/>
    <property type="match status" value="1"/>
</dbReference>
<dbReference type="EMBL" id="BARS01028368">
    <property type="protein sequence ID" value="GAG07635.1"/>
    <property type="molecule type" value="Genomic_DNA"/>
</dbReference>
<evidence type="ECO:0000313" key="2">
    <source>
        <dbReference type="EMBL" id="GAG07635.1"/>
    </source>
</evidence>
<dbReference type="InterPro" id="IPR041698">
    <property type="entry name" value="Methyltransf_25"/>
</dbReference>
<dbReference type="PANTHER" id="PTHR42912">
    <property type="entry name" value="METHYLTRANSFERASE"/>
    <property type="match status" value="1"/>
</dbReference>
<feature type="domain" description="Methyltransferase" evidence="1">
    <location>
        <begin position="30"/>
        <end position="121"/>
    </location>
</feature>
<reference evidence="2" key="1">
    <citation type="journal article" date="2014" name="Front. Microbiol.">
        <title>High frequency of phylogenetically diverse reductive dehalogenase-homologous genes in deep subseafloor sedimentary metagenomes.</title>
        <authorList>
            <person name="Kawai M."/>
            <person name="Futagami T."/>
            <person name="Toyoda A."/>
            <person name="Takaki Y."/>
            <person name="Nishi S."/>
            <person name="Hori S."/>
            <person name="Arai W."/>
            <person name="Tsubouchi T."/>
            <person name="Morono Y."/>
            <person name="Uchiyama I."/>
            <person name="Ito T."/>
            <person name="Fujiyama A."/>
            <person name="Inagaki F."/>
            <person name="Takami H."/>
        </authorList>
    </citation>
    <scope>NUCLEOTIDE SEQUENCE</scope>
    <source>
        <strain evidence="2">Expedition CK06-06</strain>
    </source>
</reference>
<dbReference type="Pfam" id="PF13649">
    <property type="entry name" value="Methyltransf_25"/>
    <property type="match status" value="1"/>
</dbReference>
<dbReference type="GO" id="GO:0008168">
    <property type="term" value="F:methyltransferase activity"/>
    <property type="evidence" value="ECO:0007669"/>
    <property type="project" value="TreeGrafter"/>
</dbReference>
<protein>
    <recommendedName>
        <fullName evidence="1">Methyltransferase domain-containing protein</fullName>
    </recommendedName>
</protein>
<sequence length="198" mass="22076">WFYSHFIDLLLRPVHARVVGVCKEIRPENVLDICSATGAQCLLLDRARINAVGLDLSEAMVSSARRRSPPTIRYVCGSALALPFDNQTFACVLLILALHEHTHEEQLTTLSEAHRVLRKEGTLILAEYSPPKSGSHRLAWFFITMIERLAGGDHYRNFRAFVEAGGAESLEDNLPLSVLARYPLFSGTVSLVAFRSKD</sequence>
<dbReference type="SUPFAM" id="SSF53335">
    <property type="entry name" value="S-adenosyl-L-methionine-dependent methyltransferases"/>
    <property type="match status" value="1"/>
</dbReference>
<dbReference type="CDD" id="cd02440">
    <property type="entry name" value="AdoMet_MTases"/>
    <property type="match status" value="1"/>
</dbReference>
<name>X0UPP0_9ZZZZ</name>
<dbReference type="InterPro" id="IPR029063">
    <property type="entry name" value="SAM-dependent_MTases_sf"/>
</dbReference>
<accession>X0UPP0</accession>
<dbReference type="Gene3D" id="3.40.50.150">
    <property type="entry name" value="Vaccinia Virus protein VP39"/>
    <property type="match status" value="1"/>
</dbReference>
<gene>
    <name evidence="2" type="ORF">S01H1_44469</name>
</gene>
<evidence type="ECO:0000259" key="1">
    <source>
        <dbReference type="Pfam" id="PF13649"/>
    </source>
</evidence>
<dbReference type="InterPro" id="IPR050508">
    <property type="entry name" value="Methyltransf_Superfamily"/>
</dbReference>
<proteinExistence type="predicted"/>
<feature type="non-terminal residue" evidence="2">
    <location>
        <position position="1"/>
    </location>
</feature>
<comment type="caution">
    <text evidence="2">The sequence shown here is derived from an EMBL/GenBank/DDBJ whole genome shotgun (WGS) entry which is preliminary data.</text>
</comment>
<organism evidence="2">
    <name type="scientific">marine sediment metagenome</name>
    <dbReference type="NCBI Taxonomy" id="412755"/>
    <lineage>
        <taxon>unclassified sequences</taxon>
        <taxon>metagenomes</taxon>
        <taxon>ecological metagenomes</taxon>
    </lineage>
</organism>